<proteinExistence type="predicted"/>
<evidence type="ECO:0000256" key="1">
    <source>
        <dbReference type="SAM" id="MobiDB-lite"/>
    </source>
</evidence>
<name>M9LXS7_PSEA3</name>
<protein>
    <submittedName>
        <fullName evidence="2">Uncharacterized protein</fullName>
    </submittedName>
</protein>
<organism evidence="2 3">
    <name type="scientific">Pseudozyma antarctica (strain T-34)</name>
    <name type="common">Yeast</name>
    <name type="synonym">Candida antarctica</name>
    <dbReference type="NCBI Taxonomy" id="1151754"/>
    <lineage>
        <taxon>Eukaryota</taxon>
        <taxon>Fungi</taxon>
        <taxon>Dikarya</taxon>
        <taxon>Basidiomycota</taxon>
        <taxon>Ustilaginomycotina</taxon>
        <taxon>Ustilaginomycetes</taxon>
        <taxon>Ustilaginales</taxon>
        <taxon>Ustilaginaceae</taxon>
        <taxon>Moesziomyces</taxon>
    </lineage>
</organism>
<evidence type="ECO:0000313" key="3">
    <source>
        <dbReference type="Proteomes" id="UP000011976"/>
    </source>
</evidence>
<gene>
    <name evidence="2" type="ORF">PANT_5c00063</name>
</gene>
<dbReference type="AlphaFoldDB" id="M9LXS7"/>
<reference evidence="3" key="1">
    <citation type="journal article" date="2013" name="Genome Announc.">
        <title>Genome sequence of the basidiomycetous yeast Pseudozyma antarctica T-34, a producer of the glycolipid biosurfactants mannosylerythritol lipids.</title>
        <authorList>
            <person name="Morita T."/>
            <person name="Koike H."/>
            <person name="Koyama Y."/>
            <person name="Hagiwara H."/>
            <person name="Ito E."/>
            <person name="Fukuoka T."/>
            <person name="Imura T."/>
            <person name="Machida M."/>
            <person name="Kitamoto D."/>
        </authorList>
    </citation>
    <scope>NUCLEOTIDE SEQUENCE [LARGE SCALE GENOMIC DNA]</scope>
    <source>
        <strain evidence="3">T-34</strain>
    </source>
</reference>
<dbReference type="Proteomes" id="UP000011976">
    <property type="component" value="Unassembled WGS sequence"/>
</dbReference>
<evidence type="ECO:0000313" key="2">
    <source>
        <dbReference type="EMBL" id="GAC71765.1"/>
    </source>
</evidence>
<dbReference type="EMBL" id="DF196771">
    <property type="protein sequence ID" value="GAC71765.1"/>
    <property type="molecule type" value="Genomic_DNA"/>
</dbReference>
<sequence>MCVWGRPGSASIDADGHAELGGMGKRQVNDSAAERHADLHATDVDFGSDADVARLAATRIDFSSDSELAGGEAEEGKKNKLLPSWQVSRRCLQLLRRLLRVGSLAGGSASPIDRRVVHAVLACQHWHPEPRNAGLHWQTCWRADGEPSGALPLLACAAAAAPALLDRCRLPMHARPRVVVGTMRPPLHNACRRLWRSSTAASAGGTLQQHSSPSSSYADGSCA</sequence>
<accession>M9LXS7</accession>
<feature type="region of interest" description="Disordered" evidence="1">
    <location>
        <begin position="202"/>
        <end position="223"/>
    </location>
</feature>